<evidence type="ECO:0000256" key="3">
    <source>
        <dbReference type="ARBA" id="ARBA00012454"/>
    </source>
</evidence>
<evidence type="ECO:0000256" key="9">
    <source>
        <dbReference type="ARBA" id="ARBA00031529"/>
    </source>
</evidence>
<keyword evidence="6 14" id="KW-0808">Transferase</keyword>
<reference evidence="17" key="1">
    <citation type="submission" date="2019-05" db="EMBL/GenBank/DDBJ databases">
        <title>Complete genome sequencing of Dialister sp. strain 5BBH33.</title>
        <authorList>
            <person name="Sakamoto M."/>
            <person name="Murakami T."/>
            <person name="Mori H."/>
        </authorList>
    </citation>
    <scope>NUCLEOTIDE SEQUENCE [LARGE SCALE GENOMIC DNA]</scope>
    <source>
        <strain evidence="17">5BBH33</strain>
    </source>
</reference>
<dbReference type="RefSeq" id="WP_022382110.1">
    <property type="nucleotide sequence ID" value="NZ_AP019697.1"/>
</dbReference>
<dbReference type="GO" id="GO:0009236">
    <property type="term" value="P:cobalamin biosynthetic process"/>
    <property type="evidence" value="ECO:0007669"/>
    <property type="project" value="UniProtKB-UniRule"/>
</dbReference>
<evidence type="ECO:0000256" key="2">
    <source>
        <dbReference type="ARBA" id="ARBA00007487"/>
    </source>
</evidence>
<proteinExistence type="inferred from homology"/>
<dbReference type="InterPro" id="IPR016030">
    <property type="entry name" value="CblAdoTrfase-like"/>
</dbReference>
<dbReference type="Pfam" id="PF01923">
    <property type="entry name" value="Cob_adeno_trans"/>
    <property type="match status" value="1"/>
</dbReference>
<evidence type="ECO:0000256" key="8">
    <source>
        <dbReference type="ARBA" id="ARBA00022840"/>
    </source>
</evidence>
<comment type="catalytic activity">
    <reaction evidence="13 14">
        <text>2 cob(II)alamin + reduced [electron-transfer flavoprotein] + 2 ATP = 2 adenosylcob(III)alamin + 2 triphosphate + oxidized [electron-transfer flavoprotein] + 3 H(+)</text>
        <dbReference type="Rhea" id="RHEA:28671"/>
        <dbReference type="Rhea" id="RHEA-COMP:10685"/>
        <dbReference type="Rhea" id="RHEA-COMP:10686"/>
        <dbReference type="ChEBI" id="CHEBI:15378"/>
        <dbReference type="ChEBI" id="CHEBI:16304"/>
        <dbReference type="ChEBI" id="CHEBI:18036"/>
        <dbReference type="ChEBI" id="CHEBI:18408"/>
        <dbReference type="ChEBI" id="CHEBI:30616"/>
        <dbReference type="ChEBI" id="CHEBI:57692"/>
        <dbReference type="ChEBI" id="CHEBI:58307"/>
        <dbReference type="EC" id="2.5.1.17"/>
    </reaction>
</comment>
<comment type="similarity">
    <text evidence="2 14">Belongs to the Cob(I)alamin adenosyltransferase family.</text>
</comment>
<dbReference type="PANTHER" id="PTHR12213:SF0">
    <property type="entry name" value="CORRINOID ADENOSYLTRANSFERASE MMAB"/>
    <property type="match status" value="1"/>
</dbReference>
<dbReference type="KEGG" id="dho:Dia5BBH33_09620"/>
<dbReference type="UniPathway" id="UPA00148">
    <property type="reaction ID" value="UER00233"/>
</dbReference>
<dbReference type="AlphaFoldDB" id="A0A8E4BQT2"/>
<evidence type="ECO:0000256" key="6">
    <source>
        <dbReference type="ARBA" id="ARBA00022679"/>
    </source>
</evidence>
<evidence type="ECO:0000256" key="12">
    <source>
        <dbReference type="ARBA" id="ARBA00048555"/>
    </source>
</evidence>
<dbReference type="SUPFAM" id="SSF89028">
    <property type="entry name" value="Cobalamin adenosyltransferase-like"/>
    <property type="match status" value="1"/>
</dbReference>
<name>A0A8E4BQT2_9FIRM</name>
<organism evidence="16 17">
    <name type="scientific">Dialister hominis</name>
    <dbReference type="NCBI Taxonomy" id="2582419"/>
    <lineage>
        <taxon>Bacteria</taxon>
        <taxon>Bacillati</taxon>
        <taxon>Bacillota</taxon>
        <taxon>Negativicutes</taxon>
        <taxon>Veillonellales</taxon>
        <taxon>Veillonellaceae</taxon>
        <taxon>Dialister</taxon>
    </lineage>
</organism>
<dbReference type="InterPro" id="IPR029499">
    <property type="entry name" value="PduO-typ"/>
</dbReference>
<evidence type="ECO:0000313" key="16">
    <source>
        <dbReference type="EMBL" id="BBK25027.1"/>
    </source>
</evidence>
<evidence type="ECO:0000256" key="13">
    <source>
        <dbReference type="ARBA" id="ARBA00048692"/>
    </source>
</evidence>
<evidence type="ECO:0000256" key="14">
    <source>
        <dbReference type="RuleBase" id="RU366026"/>
    </source>
</evidence>
<evidence type="ECO:0000256" key="1">
    <source>
        <dbReference type="ARBA" id="ARBA00005121"/>
    </source>
</evidence>
<dbReference type="PANTHER" id="PTHR12213">
    <property type="entry name" value="CORRINOID ADENOSYLTRANSFERASE"/>
    <property type="match status" value="1"/>
</dbReference>
<dbReference type="InterPro" id="IPR036451">
    <property type="entry name" value="CblAdoTrfase-like_sf"/>
</dbReference>
<comment type="catalytic activity">
    <reaction evidence="12 14">
        <text>2 cob(II)yrinate a,c diamide + reduced [electron-transfer flavoprotein] + 2 ATP = 2 adenosylcob(III)yrinate a,c-diamide + 2 triphosphate + oxidized [electron-transfer flavoprotein] + 3 H(+)</text>
        <dbReference type="Rhea" id="RHEA:11528"/>
        <dbReference type="Rhea" id="RHEA-COMP:10685"/>
        <dbReference type="Rhea" id="RHEA-COMP:10686"/>
        <dbReference type="ChEBI" id="CHEBI:15378"/>
        <dbReference type="ChEBI" id="CHEBI:18036"/>
        <dbReference type="ChEBI" id="CHEBI:30616"/>
        <dbReference type="ChEBI" id="CHEBI:57692"/>
        <dbReference type="ChEBI" id="CHEBI:58307"/>
        <dbReference type="ChEBI" id="CHEBI:58503"/>
        <dbReference type="ChEBI" id="CHEBI:58537"/>
        <dbReference type="EC" id="2.5.1.17"/>
    </reaction>
</comment>
<evidence type="ECO:0000256" key="7">
    <source>
        <dbReference type="ARBA" id="ARBA00022741"/>
    </source>
</evidence>
<evidence type="ECO:0000256" key="10">
    <source>
        <dbReference type="ARBA" id="ARBA00033334"/>
    </source>
</evidence>
<evidence type="ECO:0000313" key="17">
    <source>
        <dbReference type="Proteomes" id="UP000320585"/>
    </source>
</evidence>
<dbReference type="EMBL" id="AP019697">
    <property type="protein sequence ID" value="BBK25027.1"/>
    <property type="molecule type" value="Genomic_DNA"/>
</dbReference>
<dbReference type="EC" id="2.5.1.17" evidence="3 14"/>
<dbReference type="Gene3D" id="1.20.1200.10">
    <property type="entry name" value="Cobalamin adenosyltransferase-like"/>
    <property type="match status" value="1"/>
</dbReference>
<comment type="pathway">
    <text evidence="1 14">Cofactor biosynthesis; adenosylcobalamin biosynthesis; adenosylcobalamin from cob(II)yrinate a,c-diamide: step 2/7.</text>
</comment>
<gene>
    <name evidence="16" type="ORF">Dia5BBH33_09620</name>
</gene>
<keyword evidence="5 14" id="KW-0169">Cobalamin biosynthesis</keyword>
<keyword evidence="7 14" id="KW-0547">Nucleotide-binding</keyword>
<dbReference type="GeneID" id="92716174"/>
<evidence type="ECO:0000256" key="5">
    <source>
        <dbReference type="ARBA" id="ARBA00022573"/>
    </source>
</evidence>
<accession>A0A8E4BQT2</accession>
<dbReference type="OrthoDB" id="9778896at2"/>
<feature type="domain" description="Cobalamin adenosyltransferase-like" evidence="15">
    <location>
        <begin position="4"/>
        <end position="162"/>
    </location>
</feature>
<evidence type="ECO:0000256" key="11">
    <source>
        <dbReference type="ARBA" id="ARBA00033354"/>
    </source>
</evidence>
<dbReference type="NCBIfam" id="TIGR00636">
    <property type="entry name" value="PduO_Nterm"/>
    <property type="match status" value="1"/>
</dbReference>
<keyword evidence="17" id="KW-1185">Reference proteome</keyword>
<protein>
    <recommendedName>
        <fullName evidence="4 14">Corrinoid adenosyltransferase</fullName>
        <ecNumber evidence="3 14">2.5.1.17</ecNumber>
    </recommendedName>
    <alternativeName>
        <fullName evidence="9 14">Cob(II)alamin adenosyltransferase</fullName>
    </alternativeName>
    <alternativeName>
        <fullName evidence="11 14">Cob(II)yrinic acid a,c-diamide adenosyltransferase</fullName>
    </alternativeName>
    <alternativeName>
        <fullName evidence="10 14">Cobinamide/cobalamin adenosyltransferase</fullName>
    </alternativeName>
</protein>
<dbReference type="Proteomes" id="UP000320585">
    <property type="component" value="Chromosome"/>
</dbReference>
<dbReference type="GO" id="GO:0005524">
    <property type="term" value="F:ATP binding"/>
    <property type="evidence" value="ECO:0007669"/>
    <property type="project" value="UniProtKB-UniRule"/>
</dbReference>
<dbReference type="GO" id="GO:0008817">
    <property type="term" value="F:corrinoid adenosyltransferase activity"/>
    <property type="evidence" value="ECO:0007669"/>
    <property type="project" value="UniProtKB-UniRule"/>
</dbReference>
<sequence>MSKVYTRTGDRGKTSLYTGERVSKDSLRVEAYGSVDEADSVLGQARAFAVHENVKSTIYKLQKDLWMLMADVASVGNEPNIKPEDVTELERLIDSYTESLQPLDHFLVPGETKSESFLNAARSVVRRAERAMWRLNESEPVNEVDIRYLNRLSDLCFTLGRYESEVK</sequence>
<keyword evidence="8 14" id="KW-0067">ATP-binding</keyword>
<evidence type="ECO:0000259" key="15">
    <source>
        <dbReference type="Pfam" id="PF01923"/>
    </source>
</evidence>
<evidence type="ECO:0000256" key="4">
    <source>
        <dbReference type="ARBA" id="ARBA00020963"/>
    </source>
</evidence>